<dbReference type="EMBL" id="JBJQOH010000006">
    <property type="protein sequence ID" value="KAL3685797.1"/>
    <property type="molecule type" value="Genomic_DNA"/>
</dbReference>
<dbReference type="InterPro" id="IPR050496">
    <property type="entry name" value="SNF2_RAD54_helicase_repair"/>
</dbReference>
<organism evidence="2 3">
    <name type="scientific">Riccia sorocarpa</name>
    <dbReference type="NCBI Taxonomy" id="122646"/>
    <lineage>
        <taxon>Eukaryota</taxon>
        <taxon>Viridiplantae</taxon>
        <taxon>Streptophyta</taxon>
        <taxon>Embryophyta</taxon>
        <taxon>Marchantiophyta</taxon>
        <taxon>Marchantiopsida</taxon>
        <taxon>Marchantiidae</taxon>
        <taxon>Marchantiales</taxon>
        <taxon>Ricciaceae</taxon>
        <taxon>Riccia</taxon>
    </lineage>
</organism>
<name>A0ABD3H5I2_9MARC</name>
<evidence type="ECO:0000256" key="1">
    <source>
        <dbReference type="SAM" id="MobiDB-lite"/>
    </source>
</evidence>
<evidence type="ECO:0000313" key="2">
    <source>
        <dbReference type="EMBL" id="KAL3685797.1"/>
    </source>
</evidence>
<dbReference type="PANTHER" id="PTHR45629:SF7">
    <property type="entry name" value="DNA EXCISION REPAIR PROTEIN ERCC-6-RELATED"/>
    <property type="match status" value="1"/>
</dbReference>
<sequence>MSRTAGPPRGRTARAVSSYNTRRAALCMAVWAFGLLRFRQTLFRIAMHQMLVKGQENLLGSKLLVLITVEPHTTTLRIAGLMKTATETQNQLRYFSRQELHELFRVPATGFDVSVTQRQMAEEHFGEHRADEDLEEHIRYLEELDIIAGVSHHDLLYSKPAPDLPPAEDDEEDKTAQWERSSTVFPRGQPQKPPAENYVWEQTENLSHSSRVGAQKSPSDPAMEEAKMAWLRSSYLKDKIKRMAAVLENEELSSKLQDGGAKMIQKIKELNAEVVKLEVKAAPFKENVANSSSSPREGTSRSNVTENSLATRPGSKEPAPRMRSASDNNIYSVNQNPRSHPSVKVPASKPAVVDLGSKLSHINI</sequence>
<evidence type="ECO:0000313" key="3">
    <source>
        <dbReference type="Proteomes" id="UP001633002"/>
    </source>
</evidence>
<accession>A0ABD3H5I2</accession>
<keyword evidence="3" id="KW-1185">Reference proteome</keyword>
<gene>
    <name evidence="2" type="ORF">R1sor_003819</name>
</gene>
<feature type="compositionally biased region" description="Polar residues" evidence="1">
    <location>
        <begin position="325"/>
        <end position="339"/>
    </location>
</feature>
<dbReference type="PANTHER" id="PTHR45629">
    <property type="entry name" value="SNF2/RAD54 FAMILY MEMBER"/>
    <property type="match status" value="1"/>
</dbReference>
<dbReference type="AlphaFoldDB" id="A0ABD3H5I2"/>
<reference evidence="2 3" key="1">
    <citation type="submission" date="2024-09" db="EMBL/GenBank/DDBJ databases">
        <title>Chromosome-scale assembly of Riccia sorocarpa.</title>
        <authorList>
            <person name="Paukszto L."/>
        </authorList>
    </citation>
    <scope>NUCLEOTIDE SEQUENCE [LARGE SCALE GENOMIC DNA]</scope>
    <source>
        <strain evidence="2">LP-2024</strain>
        <tissue evidence="2">Aerial parts of the thallus</tissue>
    </source>
</reference>
<proteinExistence type="predicted"/>
<feature type="compositionally biased region" description="Low complexity" evidence="1">
    <location>
        <begin position="291"/>
        <end position="302"/>
    </location>
</feature>
<feature type="region of interest" description="Disordered" evidence="1">
    <location>
        <begin position="158"/>
        <end position="195"/>
    </location>
</feature>
<protein>
    <submittedName>
        <fullName evidence="2">Uncharacterized protein</fullName>
    </submittedName>
</protein>
<comment type="caution">
    <text evidence="2">The sequence shown here is derived from an EMBL/GenBank/DDBJ whole genome shotgun (WGS) entry which is preliminary data.</text>
</comment>
<dbReference type="Proteomes" id="UP001633002">
    <property type="component" value="Unassembled WGS sequence"/>
</dbReference>
<feature type="region of interest" description="Disordered" evidence="1">
    <location>
        <begin position="287"/>
        <end position="351"/>
    </location>
</feature>